<dbReference type="PANTHER" id="PTHR24133:SF40">
    <property type="entry name" value="ANKYRIN REPEAT DOMAIN 44"/>
    <property type="match status" value="1"/>
</dbReference>
<evidence type="ECO:0008006" key="5">
    <source>
        <dbReference type="Google" id="ProtNLM"/>
    </source>
</evidence>
<name>A0ABR1I262_9HYPO</name>
<feature type="repeat" description="ANK" evidence="1">
    <location>
        <begin position="198"/>
        <end position="230"/>
    </location>
</feature>
<dbReference type="Pfam" id="PF13637">
    <property type="entry name" value="Ank_4"/>
    <property type="match status" value="1"/>
</dbReference>
<dbReference type="PROSITE" id="PS50297">
    <property type="entry name" value="ANK_REP_REGION"/>
    <property type="match status" value="2"/>
</dbReference>
<dbReference type="InterPro" id="IPR052391">
    <property type="entry name" value="E3_Ligase-Neurotoxin"/>
</dbReference>
<evidence type="ECO:0000313" key="4">
    <source>
        <dbReference type="Proteomes" id="UP001498421"/>
    </source>
</evidence>
<dbReference type="Gene3D" id="1.25.40.20">
    <property type="entry name" value="Ankyrin repeat-containing domain"/>
    <property type="match status" value="3"/>
</dbReference>
<feature type="repeat" description="ANK" evidence="1">
    <location>
        <begin position="97"/>
        <end position="129"/>
    </location>
</feature>
<evidence type="ECO:0000256" key="1">
    <source>
        <dbReference type="PROSITE-ProRule" id="PRU00023"/>
    </source>
</evidence>
<reference evidence="3 4" key="1">
    <citation type="journal article" date="2025" name="Microbiol. Resour. Announc.">
        <title>Draft genome sequences for Neonectria magnoliae and Neonectria punicea, canker pathogens of Liriodendron tulipifera and Acer saccharum in West Virginia.</title>
        <authorList>
            <person name="Petronek H.M."/>
            <person name="Kasson M.T."/>
            <person name="Metheny A.M."/>
            <person name="Stauder C.M."/>
            <person name="Lovett B."/>
            <person name="Lynch S.C."/>
            <person name="Garnas J.R."/>
            <person name="Kasson L.R."/>
            <person name="Stajich J.E."/>
        </authorList>
    </citation>
    <scope>NUCLEOTIDE SEQUENCE [LARGE SCALE GENOMIC DNA]</scope>
    <source>
        <strain evidence="3 4">NRRL 64651</strain>
    </source>
</reference>
<feature type="compositionally biased region" description="Basic and acidic residues" evidence="2">
    <location>
        <begin position="31"/>
        <end position="53"/>
    </location>
</feature>
<dbReference type="Pfam" id="PF12796">
    <property type="entry name" value="Ank_2"/>
    <property type="match status" value="1"/>
</dbReference>
<evidence type="ECO:0000256" key="2">
    <source>
        <dbReference type="SAM" id="MobiDB-lite"/>
    </source>
</evidence>
<feature type="region of interest" description="Disordered" evidence="2">
    <location>
        <begin position="459"/>
        <end position="485"/>
    </location>
</feature>
<dbReference type="SUPFAM" id="SSF48403">
    <property type="entry name" value="Ankyrin repeat"/>
    <property type="match status" value="1"/>
</dbReference>
<proteinExistence type="predicted"/>
<protein>
    <recommendedName>
        <fullName evidence="5">Ankyrin</fullName>
    </recommendedName>
</protein>
<dbReference type="EMBL" id="JAZAVK010000051">
    <property type="protein sequence ID" value="KAK7427618.1"/>
    <property type="molecule type" value="Genomic_DNA"/>
</dbReference>
<gene>
    <name evidence="3" type="ORF">QQZ08_005893</name>
</gene>
<sequence length="513" mass="56573">MSLKIPTNTAVTNQSEGQRLDNDAASTAPGDDQRAKGGSEDSKTNEDGVKEEPNSTTQETELYALIRDAANDDDAYEKLNRKPFPWKDQLDTASTETKETALYLAVERGFSQATSFLIEEGANVNIQNREGRLPLHNACAIGDASLVDLLLNHGAEVEHASPNGWYPLHYASRVGLSGVIPQLLGSKGPNIDEKVPLLDWTAINLATYFGRDKVVAALLHNGARLDIKDSDGWTPFMTAVEQGEYDILNKLLDHPAAKDAIDMPDQAGRTPIMNLFVNLPEDTEPLQKAKESVNKLLELGAAVDVTDDEGRTVLHHAMRYAVDVKDPELALPVLDQMVDESLLLPDEGGEIAIDAAFTDDPVRDVLEPRLNSEMSLIWFAQSSKRHKFAKNILSKYPQREKMSQLGYLKHDQWTVLQWAIYHRLPSVVWSAASAGVTEENIKGGKKLLGKLKESASIFKGPASKKDSQAAKDDQKEPSDETKVLGDMEDMLDYMLRSQKDQSRQGSPQSQTSL</sequence>
<keyword evidence="4" id="KW-1185">Reference proteome</keyword>
<evidence type="ECO:0000313" key="3">
    <source>
        <dbReference type="EMBL" id="KAK7427618.1"/>
    </source>
</evidence>
<comment type="caution">
    <text evidence="3">The sequence shown here is derived from an EMBL/GenBank/DDBJ whole genome shotgun (WGS) entry which is preliminary data.</text>
</comment>
<dbReference type="Proteomes" id="UP001498421">
    <property type="component" value="Unassembled WGS sequence"/>
</dbReference>
<feature type="repeat" description="ANK" evidence="1">
    <location>
        <begin position="130"/>
        <end position="162"/>
    </location>
</feature>
<accession>A0ABR1I262</accession>
<keyword evidence="1" id="KW-0040">ANK repeat</keyword>
<dbReference type="SMART" id="SM00248">
    <property type="entry name" value="ANK"/>
    <property type="match status" value="8"/>
</dbReference>
<feature type="repeat" description="ANK" evidence="1">
    <location>
        <begin position="231"/>
        <end position="263"/>
    </location>
</feature>
<dbReference type="InterPro" id="IPR036770">
    <property type="entry name" value="Ankyrin_rpt-contain_sf"/>
</dbReference>
<dbReference type="InterPro" id="IPR002110">
    <property type="entry name" value="Ankyrin_rpt"/>
</dbReference>
<feature type="compositionally biased region" description="Polar residues" evidence="2">
    <location>
        <begin position="1"/>
        <end position="17"/>
    </location>
</feature>
<feature type="region of interest" description="Disordered" evidence="2">
    <location>
        <begin position="1"/>
        <end position="59"/>
    </location>
</feature>
<dbReference type="PROSITE" id="PS50088">
    <property type="entry name" value="ANK_REPEAT"/>
    <property type="match status" value="4"/>
</dbReference>
<organism evidence="3 4">
    <name type="scientific">Neonectria magnoliae</name>
    <dbReference type="NCBI Taxonomy" id="2732573"/>
    <lineage>
        <taxon>Eukaryota</taxon>
        <taxon>Fungi</taxon>
        <taxon>Dikarya</taxon>
        <taxon>Ascomycota</taxon>
        <taxon>Pezizomycotina</taxon>
        <taxon>Sordariomycetes</taxon>
        <taxon>Hypocreomycetidae</taxon>
        <taxon>Hypocreales</taxon>
        <taxon>Nectriaceae</taxon>
        <taxon>Neonectria</taxon>
    </lineage>
</organism>
<dbReference type="PANTHER" id="PTHR24133">
    <property type="entry name" value="ANKYRIN DOMAIN-CONTAINING"/>
    <property type="match status" value="1"/>
</dbReference>
<feature type="compositionally biased region" description="Basic and acidic residues" evidence="2">
    <location>
        <begin position="463"/>
        <end position="485"/>
    </location>
</feature>